<reference evidence="2 3" key="1">
    <citation type="submission" date="2023-04" db="EMBL/GenBank/DDBJ databases">
        <title>A novel bacteria isolated from coastal sediment.</title>
        <authorList>
            <person name="Liu X.-J."/>
            <person name="Du Z.-J."/>
        </authorList>
    </citation>
    <scope>NUCLEOTIDE SEQUENCE [LARGE SCALE GENOMIC DNA]</scope>
    <source>
        <strain evidence="2 3">SDUM461003</strain>
    </source>
</reference>
<dbReference type="Proteomes" id="UP001225316">
    <property type="component" value="Unassembled WGS sequence"/>
</dbReference>
<comment type="caution">
    <text evidence="2">The sequence shown here is derived from an EMBL/GenBank/DDBJ whole genome shotgun (WGS) entry which is preliminary data.</text>
</comment>
<evidence type="ECO:0000313" key="2">
    <source>
        <dbReference type="EMBL" id="MDQ8209675.1"/>
    </source>
</evidence>
<feature type="transmembrane region" description="Helical" evidence="1">
    <location>
        <begin position="36"/>
        <end position="58"/>
    </location>
</feature>
<keyword evidence="1" id="KW-0812">Transmembrane</keyword>
<dbReference type="EMBL" id="JARXHW010000112">
    <property type="protein sequence ID" value="MDQ8209675.1"/>
    <property type="molecule type" value="Genomic_DNA"/>
</dbReference>
<name>A0ABU1B265_9BACT</name>
<keyword evidence="1" id="KW-1133">Transmembrane helix</keyword>
<gene>
    <name evidence="2" type="ORF">QEH52_19305</name>
</gene>
<evidence type="ECO:0000313" key="3">
    <source>
        <dbReference type="Proteomes" id="UP001225316"/>
    </source>
</evidence>
<evidence type="ECO:0000256" key="1">
    <source>
        <dbReference type="SAM" id="Phobius"/>
    </source>
</evidence>
<keyword evidence="1" id="KW-0472">Membrane</keyword>
<dbReference type="RefSeq" id="WP_308952593.1">
    <property type="nucleotide sequence ID" value="NZ_JARXHW010000112.1"/>
</dbReference>
<sequence>MKGPLILFGLSITCFVSLWALKFVPGVYSEMSPLGFLIFGIEALGMLLGLIALIWGIVKLESYAAKK</sequence>
<protein>
    <submittedName>
        <fullName evidence="2">Uncharacterized protein</fullName>
    </submittedName>
</protein>
<organism evidence="2 3">
    <name type="scientific">Thalassobacterium maritimum</name>
    <dbReference type="NCBI Taxonomy" id="3041265"/>
    <lineage>
        <taxon>Bacteria</taxon>
        <taxon>Pseudomonadati</taxon>
        <taxon>Verrucomicrobiota</taxon>
        <taxon>Opitutia</taxon>
        <taxon>Puniceicoccales</taxon>
        <taxon>Coraliomargaritaceae</taxon>
        <taxon>Thalassobacterium</taxon>
    </lineage>
</organism>
<keyword evidence="3" id="KW-1185">Reference proteome</keyword>
<proteinExistence type="predicted"/>
<accession>A0ABU1B265</accession>